<keyword evidence="1" id="KW-0472">Membrane</keyword>
<keyword evidence="1" id="KW-1133">Transmembrane helix</keyword>
<feature type="transmembrane region" description="Helical" evidence="1">
    <location>
        <begin position="99"/>
        <end position="122"/>
    </location>
</feature>
<gene>
    <name evidence="2" type="ORF">COU29_02550</name>
</gene>
<feature type="transmembrane region" description="Helical" evidence="1">
    <location>
        <begin position="7"/>
        <end position="26"/>
    </location>
</feature>
<dbReference type="EMBL" id="PFBV01000003">
    <property type="protein sequence ID" value="PIT88630.1"/>
    <property type="molecule type" value="Genomic_DNA"/>
</dbReference>
<feature type="transmembrane region" description="Helical" evidence="1">
    <location>
        <begin position="65"/>
        <end position="87"/>
    </location>
</feature>
<evidence type="ECO:0000256" key="1">
    <source>
        <dbReference type="SAM" id="Phobius"/>
    </source>
</evidence>
<sequence length="140" mass="15209">MSLNRKIFLFIIVTAISVGFLLNVRMVRGADDYGFEQTAQGTDLPALSISKGTPESLAEIIVKRVLFFVGTIFFLLILYAGISWMTAAGSTEKVNTAKTILETAIIGLLVITASYAISNYIFEKFTGVNKTSTDIPTATE</sequence>
<evidence type="ECO:0000313" key="3">
    <source>
        <dbReference type="Proteomes" id="UP000231426"/>
    </source>
</evidence>
<organism evidence="2 3">
    <name type="scientific">Candidatus Magasanikbacteria bacterium CG10_big_fil_rev_8_21_14_0_10_36_32</name>
    <dbReference type="NCBI Taxonomy" id="1974646"/>
    <lineage>
        <taxon>Bacteria</taxon>
        <taxon>Candidatus Magasanikiibacteriota</taxon>
    </lineage>
</organism>
<accession>A0A2M6W768</accession>
<evidence type="ECO:0000313" key="2">
    <source>
        <dbReference type="EMBL" id="PIT88630.1"/>
    </source>
</evidence>
<dbReference type="AlphaFoldDB" id="A0A2M6W768"/>
<protein>
    <submittedName>
        <fullName evidence="2">Uncharacterized protein</fullName>
    </submittedName>
</protein>
<proteinExistence type="predicted"/>
<comment type="caution">
    <text evidence="2">The sequence shown here is derived from an EMBL/GenBank/DDBJ whole genome shotgun (WGS) entry which is preliminary data.</text>
</comment>
<name>A0A2M6W768_9BACT</name>
<dbReference type="Proteomes" id="UP000231426">
    <property type="component" value="Unassembled WGS sequence"/>
</dbReference>
<reference evidence="3" key="1">
    <citation type="submission" date="2017-09" db="EMBL/GenBank/DDBJ databases">
        <title>Depth-based differentiation of microbial function through sediment-hosted aquifers and enrichment of novel symbionts in the deep terrestrial subsurface.</title>
        <authorList>
            <person name="Probst A.J."/>
            <person name="Ladd B."/>
            <person name="Jarett J.K."/>
            <person name="Geller-Mcgrath D.E."/>
            <person name="Sieber C.M.K."/>
            <person name="Emerson J.B."/>
            <person name="Anantharaman K."/>
            <person name="Thomas B.C."/>
            <person name="Malmstrom R."/>
            <person name="Stieglmeier M."/>
            <person name="Klingl A."/>
            <person name="Woyke T."/>
            <person name="Ryan C.M."/>
            <person name="Banfield J.F."/>
        </authorList>
    </citation>
    <scope>NUCLEOTIDE SEQUENCE [LARGE SCALE GENOMIC DNA]</scope>
</reference>
<keyword evidence="1" id="KW-0812">Transmembrane</keyword>